<dbReference type="Pfam" id="PF13289">
    <property type="entry name" value="SIR2_2"/>
    <property type="match status" value="1"/>
</dbReference>
<evidence type="ECO:0000313" key="9">
    <source>
        <dbReference type="Proteomes" id="UP000325433"/>
    </source>
</evidence>
<evidence type="ECO:0000256" key="6">
    <source>
        <dbReference type="ARBA" id="ARBA00023242"/>
    </source>
</evidence>
<gene>
    <name evidence="8" type="ORF">BDV41DRAFT_559325</name>
</gene>
<evidence type="ECO:0000256" key="5">
    <source>
        <dbReference type="ARBA" id="ARBA00022990"/>
    </source>
</evidence>
<evidence type="ECO:0000256" key="3">
    <source>
        <dbReference type="ARBA" id="ARBA00014026"/>
    </source>
</evidence>
<evidence type="ECO:0000256" key="2">
    <source>
        <dbReference type="ARBA" id="ARBA00006491"/>
    </source>
</evidence>
<comment type="similarity">
    <text evidence="2">Belongs to the FAM118 family.</text>
</comment>
<dbReference type="CDD" id="cd00195">
    <property type="entry name" value="UBCc_UEV"/>
    <property type="match status" value="1"/>
</dbReference>
<sequence>MATVPDNNPSSGKMSIESSALAALTDVLWEKQRKLILVVGAGVTLNATMEETGKHLAELTWNGLVRSGLDHLSQLPHFEQYNDRLDHAYRALERNTEASLMDAINIMKSLMVQEGELSSWLNLTFSALKVHQPAILDVLRDLHKEGAILVTTNYDHVLDQHCRLDPISPSDNPDDIKNFKSGHLDGVFHLHGSFRRPESVVLDTTDYYRIVNSETRKMLEKFFEFDTVLFIGCGSGLKDPNFGPLLSWMKEYLQNMEKRHCILTTERDKTDYRPLRSLRYGPDYADMAKYLRTLMDPHPHLRRRLFREFSSYSPNDTGWKSVHEIWKHPSWPRASRNWLGGTYLSQFPPQYGTSTILTSVKIDHELHDISWEIQVRDSPFYLGQHKGKLKISSYPFQVPVIYWETPLYSPFIVGSGASSPFDLGEWSPAYTLLQFLQTVANFLILHPLCEEKPYNNWPDHVPYKFHYGPSIGLEETKIKENKDKISIIASFFSRAYNCGDIRRSTNPMVDDGQREASIAAITAVKELYGLRTELNTIEEAFPRNMSNEEWISQEQKWADWICSECYLKVQKARRL</sequence>
<dbReference type="PANTHER" id="PTHR28623">
    <property type="entry name" value="PROTEIN FAM118B"/>
    <property type="match status" value="1"/>
</dbReference>
<dbReference type="InterPro" id="IPR016135">
    <property type="entry name" value="UBQ-conjugating_enzyme/RWD"/>
</dbReference>
<dbReference type="PANTHER" id="PTHR28623:SF1">
    <property type="entry name" value="PROTEIN FAM118B"/>
    <property type="match status" value="1"/>
</dbReference>
<evidence type="ECO:0000256" key="7">
    <source>
        <dbReference type="ARBA" id="ARBA00034306"/>
    </source>
</evidence>
<dbReference type="EMBL" id="ML738481">
    <property type="protein sequence ID" value="KAE8306248.1"/>
    <property type="molecule type" value="Genomic_DNA"/>
</dbReference>
<reference evidence="9" key="1">
    <citation type="submission" date="2019-04" db="EMBL/GenBank/DDBJ databases">
        <title>Friends and foes A comparative genomics studyof 23 Aspergillus species from section Flavi.</title>
        <authorList>
            <consortium name="DOE Joint Genome Institute"/>
            <person name="Kjaerbolling I."/>
            <person name="Vesth T."/>
            <person name="Frisvad J.C."/>
            <person name="Nybo J.L."/>
            <person name="Theobald S."/>
            <person name="Kildgaard S."/>
            <person name="Isbrandt T."/>
            <person name="Kuo A."/>
            <person name="Sato A."/>
            <person name="Lyhne E.K."/>
            <person name="Kogle M.E."/>
            <person name="Wiebenga A."/>
            <person name="Kun R.S."/>
            <person name="Lubbers R.J."/>
            <person name="Makela M.R."/>
            <person name="Barry K."/>
            <person name="Chovatia M."/>
            <person name="Clum A."/>
            <person name="Daum C."/>
            <person name="Haridas S."/>
            <person name="He G."/>
            <person name="LaButti K."/>
            <person name="Lipzen A."/>
            <person name="Mondo S."/>
            <person name="Riley R."/>
            <person name="Salamov A."/>
            <person name="Simmons B.A."/>
            <person name="Magnuson J.K."/>
            <person name="Henrissat B."/>
            <person name="Mortensen U.H."/>
            <person name="Larsen T.O."/>
            <person name="Devries R.P."/>
            <person name="Grigoriev I.V."/>
            <person name="Machida M."/>
            <person name="Baker S.E."/>
            <person name="Andersen M.R."/>
        </authorList>
    </citation>
    <scope>NUCLEOTIDE SEQUENCE [LARGE SCALE GENOMIC DNA]</scope>
    <source>
        <strain evidence="9">CBS 130015</strain>
    </source>
</reference>
<dbReference type="GO" id="GO:0016604">
    <property type="term" value="C:nuclear body"/>
    <property type="evidence" value="ECO:0007669"/>
    <property type="project" value="UniProtKB-SubCell"/>
</dbReference>
<keyword evidence="6" id="KW-0539">Nucleus</keyword>
<name>A0A5N6VD55_9EURO</name>
<keyword evidence="4" id="KW-0597">Phosphoprotein</keyword>
<dbReference type="Gene3D" id="3.10.110.10">
    <property type="entry name" value="Ubiquitin Conjugating Enzyme"/>
    <property type="match status" value="1"/>
</dbReference>
<comment type="subcellular location">
    <subcellularLocation>
        <location evidence="7">Nucleus</location>
        <location evidence="7">Nuclear body</location>
    </subcellularLocation>
</comment>
<evidence type="ECO:0000313" key="8">
    <source>
        <dbReference type="EMBL" id="KAE8306248.1"/>
    </source>
</evidence>
<dbReference type="InterPro" id="IPR038916">
    <property type="entry name" value="FAM118"/>
</dbReference>
<dbReference type="AlphaFoldDB" id="A0A5N6VD55"/>
<keyword evidence="5" id="KW-0007">Acetylation</keyword>
<keyword evidence="9" id="KW-1185">Reference proteome</keyword>
<evidence type="ECO:0000256" key="1">
    <source>
        <dbReference type="ARBA" id="ARBA00003199"/>
    </source>
</evidence>
<evidence type="ECO:0000256" key="4">
    <source>
        <dbReference type="ARBA" id="ARBA00022553"/>
    </source>
</evidence>
<dbReference type="InterPro" id="IPR029035">
    <property type="entry name" value="DHS-like_NAD/FAD-binding_dom"/>
</dbReference>
<organism evidence="8 9">
    <name type="scientific">Aspergillus transmontanensis</name>
    <dbReference type="NCBI Taxonomy" id="1034304"/>
    <lineage>
        <taxon>Eukaryota</taxon>
        <taxon>Fungi</taxon>
        <taxon>Dikarya</taxon>
        <taxon>Ascomycota</taxon>
        <taxon>Pezizomycotina</taxon>
        <taxon>Eurotiomycetes</taxon>
        <taxon>Eurotiomycetidae</taxon>
        <taxon>Eurotiales</taxon>
        <taxon>Aspergillaceae</taxon>
        <taxon>Aspergillus</taxon>
        <taxon>Aspergillus subgen. Circumdati</taxon>
    </lineage>
</organism>
<accession>A0A5N6VD55</accession>
<protein>
    <recommendedName>
        <fullName evidence="3">Protein FAM118B</fullName>
    </recommendedName>
</protein>
<comment type="function">
    <text evidence="1">May play a role in Cajal bodies formation.</text>
</comment>
<dbReference type="SUPFAM" id="SSF52467">
    <property type="entry name" value="DHS-like NAD/FAD-binding domain"/>
    <property type="match status" value="1"/>
</dbReference>
<dbReference type="SUPFAM" id="SSF54495">
    <property type="entry name" value="UBC-like"/>
    <property type="match status" value="1"/>
</dbReference>
<dbReference type="Proteomes" id="UP000325433">
    <property type="component" value="Unassembled WGS sequence"/>
</dbReference>
<proteinExistence type="inferred from homology"/>